<evidence type="ECO:0000313" key="1">
    <source>
        <dbReference type="EMBL" id="MBD2612739.1"/>
    </source>
</evidence>
<dbReference type="RefSeq" id="WP_190950215.1">
    <property type="nucleotide sequence ID" value="NZ_JACJTC010000011.1"/>
</dbReference>
<protein>
    <submittedName>
        <fullName evidence="1">Uncharacterized protein</fullName>
    </submittedName>
</protein>
<dbReference type="EMBL" id="JACJTC010000011">
    <property type="protein sequence ID" value="MBD2612739.1"/>
    <property type="molecule type" value="Genomic_DNA"/>
</dbReference>
<sequence>MPRLTLTETLPAQVPSQLDVVYTYNNGNQPSTWRVTATGATTDTSVIVVNNPPGVNLITQQNVATRKLIAHYPVQPNAREFVISSVQPSLIEENYNIMSTLYTINLTNESLYDQDFYFFQKPAIYTGSEQVYANSIYHATLQPYSKSGATLTFKFLQQYYAGAQSRQSPPLVGQASGFTTAIQQIDLTSADGTKTNNSTNMSVDPSLGLSPAVYNPNVESGAYRIITPGFDPELTQYNAGLAVKDVTTGAATLSSYITAEPNKNIDCQPIQIFYVQTGSFEAGNVINFSTSSVGAATCDTTPGYTTFNVTYKIDGSWVVNQAVAQAQPGLTQLMSADPSVSSQLIDLLLAKK</sequence>
<reference evidence="1 2" key="1">
    <citation type="journal article" date="2020" name="ISME J.">
        <title>Comparative genomics reveals insights into cyanobacterial evolution and habitat adaptation.</title>
        <authorList>
            <person name="Chen M.Y."/>
            <person name="Teng W.K."/>
            <person name="Zhao L."/>
            <person name="Hu C.X."/>
            <person name="Zhou Y.K."/>
            <person name="Han B.P."/>
            <person name="Song L.R."/>
            <person name="Shu W.S."/>
        </authorList>
    </citation>
    <scope>NUCLEOTIDE SEQUENCE [LARGE SCALE GENOMIC DNA]</scope>
    <source>
        <strain evidence="1 2">FACHB-252</strain>
    </source>
</reference>
<organism evidence="1 2">
    <name type="scientific">Nostoc punctiforme FACHB-252</name>
    <dbReference type="NCBI Taxonomy" id="1357509"/>
    <lineage>
        <taxon>Bacteria</taxon>
        <taxon>Bacillati</taxon>
        <taxon>Cyanobacteriota</taxon>
        <taxon>Cyanophyceae</taxon>
        <taxon>Nostocales</taxon>
        <taxon>Nostocaceae</taxon>
        <taxon>Nostoc</taxon>
    </lineage>
</organism>
<comment type="caution">
    <text evidence="1">The sequence shown here is derived from an EMBL/GenBank/DDBJ whole genome shotgun (WGS) entry which is preliminary data.</text>
</comment>
<name>A0ABR8HAM3_NOSPU</name>
<proteinExistence type="predicted"/>
<keyword evidence="2" id="KW-1185">Reference proteome</keyword>
<accession>A0ABR8HAM3</accession>
<dbReference type="Proteomes" id="UP000606396">
    <property type="component" value="Unassembled WGS sequence"/>
</dbReference>
<gene>
    <name evidence="1" type="ORF">H6G94_15910</name>
</gene>
<evidence type="ECO:0000313" key="2">
    <source>
        <dbReference type="Proteomes" id="UP000606396"/>
    </source>
</evidence>